<accession>A0A2M4DIZ9</accession>
<evidence type="ECO:0000256" key="1">
    <source>
        <dbReference type="SAM" id="MobiDB-lite"/>
    </source>
</evidence>
<feature type="transmembrane region" description="Helical" evidence="2">
    <location>
        <begin position="12"/>
        <end position="35"/>
    </location>
</feature>
<dbReference type="AlphaFoldDB" id="A0A2M4DIZ9"/>
<keyword evidence="2" id="KW-0812">Transmembrane</keyword>
<name>A0A2M4DIZ9_ANODA</name>
<evidence type="ECO:0000256" key="2">
    <source>
        <dbReference type="SAM" id="Phobius"/>
    </source>
</evidence>
<feature type="region of interest" description="Disordered" evidence="1">
    <location>
        <begin position="41"/>
        <end position="147"/>
    </location>
</feature>
<organism evidence="3">
    <name type="scientific">Anopheles darlingi</name>
    <name type="common">Mosquito</name>
    <dbReference type="NCBI Taxonomy" id="43151"/>
    <lineage>
        <taxon>Eukaryota</taxon>
        <taxon>Metazoa</taxon>
        <taxon>Ecdysozoa</taxon>
        <taxon>Arthropoda</taxon>
        <taxon>Hexapoda</taxon>
        <taxon>Insecta</taxon>
        <taxon>Pterygota</taxon>
        <taxon>Neoptera</taxon>
        <taxon>Endopterygota</taxon>
        <taxon>Diptera</taxon>
        <taxon>Nematocera</taxon>
        <taxon>Culicoidea</taxon>
        <taxon>Culicidae</taxon>
        <taxon>Anophelinae</taxon>
        <taxon>Anopheles</taxon>
    </lineage>
</organism>
<keyword evidence="2" id="KW-1133">Transmembrane helix</keyword>
<sequence length="147" mass="15857">MLKNVIYAPLEHPWFTAPVLLGIGLLVLVRCRANIGCNIEKKKKRAATLEPAQPAPVRSDSPVPQVTRNPDSGKRDTPSEEPGAVGTQHPRTRQKTTTLGRDGPKAKTKPETGPSELTSPPASDKNCKVDPPFPRPPSEHLGGVILH</sequence>
<dbReference type="EMBL" id="GGFL01013349">
    <property type="protein sequence ID" value="MBW77527.1"/>
    <property type="molecule type" value="Transcribed_RNA"/>
</dbReference>
<keyword evidence="2" id="KW-0472">Membrane</keyword>
<proteinExistence type="predicted"/>
<protein>
    <submittedName>
        <fullName evidence="3">Putative secreted protein</fullName>
    </submittedName>
</protein>
<reference evidence="3" key="1">
    <citation type="submission" date="2018-01" db="EMBL/GenBank/DDBJ databases">
        <title>An insight into the sialome of Amazonian anophelines.</title>
        <authorList>
            <person name="Ribeiro J.M."/>
            <person name="Scarpassa V."/>
            <person name="Calvo E."/>
        </authorList>
    </citation>
    <scope>NUCLEOTIDE SEQUENCE</scope>
</reference>
<evidence type="ECO:0000313" key="3">
    <source>
        <dbReference type="EMBL" id="MBW77527.1"/>
    </source>
</evidence>